<dbReference type="PIRSF" id="PIRSF006060">
    <property type="entry name" value="AA_transporter"/>
    <property type="match status" value="1"/>
</dbReference>
<keyword evidence="3 5" id="KW-1133">Transmembrane helix</keyword>
<dbReference type="STRING" id="273075.gene:9571881"/>
<evidence type="ECO:0000256" key="1">
    <source>
        <dbReference type="ARBA" id="ARBA00004141"/>
    </source>
</evidence>
<accession>Q9HKE0</accession>
<dbReference type="Pfam" id="PF00324">
    <property type="entry name" value="AA_permease"/>
    <property type="match status" value="1"/>
</dbReference>
<sequence length="478" mass="51275">MAYREDSEARKLGTWDLVFQGLGQITPITILSGLIVSIVGLSGINAPLAMLISFVAVVLAANTIYQFSGIISHAGGYYAYVEHGLGRHVGKFTGLQYLLYQASNLALEYLIVIWGFSKSLNYAFGTSLPVWSGMVWMGSMMALSYVLMRRGAKPSLRLALILGSIQIAFVAILSMIIIPSADDNTVQAFIPSSGSGWTGVFLGFIVGGYLAFAGYGSVVPMGEEARSPRKTIKKAIIAIVVMAGAIFVLGSYAMVVGFGLSNLGNFSSSIIPGLIVARRFTGLAGAVIFIVVSTFLSTYGTVIGMGTPMTRVMYALGRDRVLPGWLGRIDGRGVPARSIDMTYAISAVSAAMLGTYFYLADGFYAGLFYAWAIFGTIATLSTLLIHILTNTSLSVSSVKRRSGNFIFWIALPSLTTILMITAYYYSLIGMTMPYLIAPIVFAAWIVISALILMARKDEYASIDFSPSMEHMGAGTGDE</sequence>
<dbReference type="RefSeq" id="WP_010901083.1">
    <property type="nucleotide sequence ID" value="NC_002578.1"/>
</dbReference>
<dbReference type="InterPro" id="IPR050367">
    <property type="entry name" value="APC_superfamily"/>
</dbReference>
<feature type="transmembrane region" description="Helical" evidence="5">
    <location>
        <begin position="366"/>
        <end position="385"/>
    </location>
</feature>
<keyword evidence="8" id="KW-1185">Reference proteome</keyword>
<evidence type="ECO:0000313" key="7">
    <source>
        <dbReference type="EMBL" id="CAC11799.1"/>
    </source>
</evidence>
<dbReference type="PaxDb" id="273075-Ta0661"/>
<feature type="transmembrane region" description="Helical" evidence="5">
    <location>
        <begin position="280"/>
        <end position="303"/>
    </location>
</feature>
<feature type="transmembrane region" description="Helical" evidence="5">
    <location>
        <begin position="405"/>
        <end position="426"/>
    </location>
</feature>
<proteinExistence type="predicted"/>
<dbReference type="PANTHER" id="PTHR42770">
    <property type="entry name" value="AMINO ACID TRANSPORTER-RELATED"/>
    <property type="match status" value="1"/>
</dbReference>
<protein>
    <recommendedName>
        <fullName evidence="6">Amino acid permease/ SLC12A domain-containing protein</fullName>
    </recommendedName>
</protein>
<evidence type="ECO:0000256" key="5">
    <source>
        <dbReference type="SAM" id="Phobius"/>
    </source>
</evidence>
<name>Q9HKE0_THEAC</name>
<feature type="transmembrane region" description="Helical" evidence="5">
    <location>
        <begin position="97"/>
        <end position="116"/>
    </location>
</feature>
<dbReference type="eggNOG" id="arCOG03650">
    <property type="taxonomic scope" value="Archaea"/>
</dbReference>
<evidence type="ECO:0000313" key="8">
    <source>
        <dbReference type="Proteomes" id="UP000001024"/>
    </source>
</evidence>
<evidence type="ECO:0000256" key="3">
    <source>
        <dbReference type="ARBA" id="ARBA00022989"/>
    </source>
</evidence>
<dbReference type="KEGG" id="tac:Ta0661"/>
<organism evidence="7 8">
    <name type="scientific">Thermoplasma acidophilum (strain ATCC 25905 / DSM 1728 / JCM 9062 / NBRC 15155 / AMRC-C165)</name>
    <dbReference type="NCBI Taxonomy" id="273075"/>
    <lineage>
        <taxon>Archaea</taxon>
        <taxon>Methanobacteriati</taxon>
        <taxon>Thermoplasmatota</taxon>
        <taxon>Thermoplasmata</taxon>
        <taxon>Thermoplasmatales</taxon>
        <taxon>Thermoplasmataceae</taxon>
        <taxon>Thermoplasma</taxon>
    </lineage>
</organism>
<dbReference type="HOGENOM" id="CLU_007946_20_3_2"/>
<comment type="subcellular location">
    <subcellularLocation>
        <location evidence="1">Membrane</location>
        <topology evidence="1">Multi-pass membrane protein</topology>
    </subcellularLocation>
</comment>
<dbReference type="InterPro" id="IPR004841">
    <property type="entry name" value="AA-permease/SLC12A_dom"/>
</dbReference>
<dbReference type="Gene3D" id="1.20.1740.10">
    <property type="entry name" value="Amino acid/polyamine transporter I"/>
    <property type="match status" value="1"/>
</dbReference>
<feature type="transmembrane region" description="Helical" evidence="5">
    <location>
        <begin position="47"/>
        <end position="65"/>
    </location>
</feature>
<evidence type="ECO:0000259" key="6">
    <source>
        <dbReference type="Pfam" id="PF00324"/>
    </source>
</evidence>
<dbReference type="Proteomes" id="UP000001024">
    <property type="component" value="Chromosome"/>
</dbReference>
<feature type="transmembrane region" description="Helical" evidence="5">
    <location>
        <begin position="128"/>
        <end position="146"/>
    </location>
</feature>
<dbReference type="OrthoDB" id="43026at2157"/>
<feature type="transmembrane region" description="Helical" evidence="5">
    <location>
        <begin position="432"/>
        <end position="454"/>
    </location>
</feature>
<feature type="transmembrane region" description="Helical" evidence="5">
    <location>
        <begin position="197"/>
        <end position="215"/>
    </location>
</feature>
<dbReference type="GO" id="GO:0016020">
    <property type="term" value="C:membrane"/>
    <property type="evidence" value="ECO:0007669"/>
    <property type="project" value="UniProtKB-SubCell"/>
</dbReference>
<dbReference type="PANTHER" id="PTHR42770:SF11">
    <property type="entry name" value="INNER MEMBRANE TRANSPORT PROTEIN YBAT"/>
    <property type="match status" value="1"/>
</dbReference>
<feature type="transmembrane region" description="Helical" evidence="5">
    <location>
        <begin position="341"/>
        <end position="360"/>
    </location>
</feature>
<evidence type="ECO:0000256" key="2">
    <source>
        <dbReference type="ARBA" id="ARBA00022692"/>
    </source>
</evidence>
<keyword evidence="2 5" id="KW-0812">Transmembrane</keyword>
<feature type="domain" description="Amino acid permease/ SLC12A" evidence="6">
    <location>
        <begin position="17"/>
        <end position="470"/>
    </location>
</feature>
<gene>
    <name evidence="7" type="ordered locus">Ta0661</name>
</gene>
<dbReference type="AlphaFoldDB" id="Q9HKE0"/>
<dbReference type="EnsemblBacteria" id="CAC11799">
    <property type="protein sequence ID" value="CAC11799"/>
    <property type="gene ID" value="CAC11799"/>
</dbReference>
<dbReference type="EMBL" id="AL445065">
    <property type="protein sequence ID" value="CAC11799.1"/>
    <property type="molecule type" value="Genomic_DNA"/>
</dbReference>
<feature type="transmembrane region" description="Helical" evidence="5">
    <location>
        <begin position="21"/>
        <end position="41"/>
    </location>
</feature>
<dbReference type="InParanoid" id="Q9HKE0"/>
<keyword evidence="4 5" id="KW-0472">Membrane</keyword>
<feature type="transmembrane region" description="Helical" evidence="5">
    <location>
        <begin position="158"/>
        <end position="177"/>
    </location>
</feature>
<dbReference type="GO" id="GO:0055085">
    <property type="term" value="P:transmembrane transport"/>
    <property type="evidence" value="ECO:0007669"/>
    <property type="project" value="InterPro"/>
</dbReference>
<feature type="transmembrane region" description="Helical" evidence="5">
    <location>
        <begin position="236"/>
        <end position="260"/>
    </location>
</feature>
<reference evidence="7 8" key="1">
    <citation type="journal article" date="2000" name="Nature">
        <title>The genome sequence of the thermoacidophilic scavenger Thermoplasma acidophilum.</title>
        <authorList>
            <person name="Ruepp A."/>
            <person name="Graml W."/>
            <person name="Santos-Martinez M.L."/>
            <person name="Koretke K.K."/>
            <person name="Volker C."/>
            <person name="Mewes H.W."/>
            <person name="Frishman D."/>
            <person name="Stocker S."/>
            <person name="Lupas A.N."/>
            <person name="Baumeister W."/>
        </authorList>
    </citation>
    <scope>NUCLEOTIDE SEQUENCE [LARGE SCALE GENOMIC DNA]</scope>
    <source>
        <strain evidence="8">ATCC 25905 / DSM 1728 / JCM 9062 / NBRC 15155 / AMRC-C165</strain>
    </source>
</reference>
<evidence type="ECO:0000256" key="4">
    <source>
        <dbReference type="ARBA" id="ARBA00023136"/>
    </source>
</evidence>